<dbReference type="EMBL" id="DVLP01000044">
    <property type="protein sequence ID" value="HIT74247.1"/>
    <property type="molecule type" value="Genomic_DNA"/>
</dbReference>
<keyword evidence="1" id="KW-1133">Transmembrane helix</keyword>
<name>A0A9D1GVU3_9ACTN</name>
<keyword evidence="1" id="KW-0472">Membrane</keyword>
<accession>A0A9D1GVU3</accession>
<dbReference type="AlphaFoldDB" id="A0A9D1GVU3"/>
<sequence>MTVLGPEALVANELVLPYDSTVTEARRNGWRKAFVWALVGLAISAVIAGVMYLVFRWNDPLILAFYGLFGVLNLYRIVNSALRWGLASRTLKRTPWGTTAVQVDRDGVGLGQQFVPWAEVTLLRARTPWWRKESWLELSHGDQRAKLRLDQVPAVASTIDQAVRTLSGGQVRVDTRQLDR</sequence>
<feature type="transmembrane region" description="Helical" evidence="1">
    <location>
        <begin position="33"/>
        <end position="55"/>
    </location>
</feature>
<evidence type="ECO:0000313" key="3">
    <source>
        <dbReference type="Proteomes" id="UP000886842"/>
    </source>
</evidence>
<comment type="caution">
    <text evidence="2">The sequence shown here is derived from an EMBL/GenBank/DDBJ whole genome shotgun (WGS) entry which is preliminary data.</text>
</comment>
<protein>
    <submittedName>
        <fullName evidence="2">Uncharacterized protein</fullName>
    </submittedName>
</protein>
<dbReference type="Proteomes" id="UP000886842">
    <property type="component" value="Unassembled WGS sequence"/>
</dbReference>
<proteinExistence type="predicted"/>
<reference evidence="2" key="2">
    <citation type="journal article" date="2021" name="PeerJ">
        <title>Extensive microbial diversity within the chicken gut microbiome revealed by metagenomics and culture.</title>
        <authorList>
            <person name="Gilroy R."/>
            <person name="Ravi A."/>
            <person name="Getino M."/>
            <person name="Pursley I."/>
            <person name="Horton D.L."/>
            <person name="Alikhan N.F."/>
            <person name="Baker D."/>
            <person name="Gharbi K."/>
            <person name="Hall N."/>
            <person name="Watson M."/>
            <person name="Adriaenssens E.M."/>
            <person name="Foster-Nyarko E."/>
            <person name="Jarju S."/>
            <person name="Secka A."/>
            <person name="Antonio M."/>
            <person name="Oren A."/>
            <person name="Chaudhuri R.R."/>
            <person name="La Ragione R."/>
            <person name="Hildebrand F."/>
            <person name="Pallen M.J."/>
        </authorList>
    </citation>
    <scope>NUCLEOTIDE SEQUENCE</scope>
    <source>
        <strain evidence="2">ChiGjej1B1-24693</strain>
    </source>
</reference>
<evidence type="ECO:0000256" key="1">
    <source>
        <dbReference type="SAM" id="Phobius"/>
    </source>
</evidence>
<organism evidence="2 3">
    <name type="scientific">Candidatus Avipropionibacterium avicola</name>
    <dbReference type="NCBI Taxonomy" id="2840701"/>
    <lineage>
        <taxon>Bacteria</taxon>
        <taxon>Bacillati</taxon>
        <taxon>Actinomycetota</taxon>
        <taxon>Actinomycetes</taxon>
        <taxon>Propionibacteriales</taxon>
        <taxon>Propionibacteriaceae</taxon>
        <taxon>Propionibacteriaceae incertae sedis</taxon>
        <taxon>Candidatus Avipropionibacterium</taxon>
    </lineage>
</organism>
<keyword evidence="1" id="KW-0812">Transmembrane</keyword>
<feature type="transmembrane region" description="Helical" evidence="1">
    <location>
        <begin position="61"/>
        <end position="78"/>
    </location>
</feature>
<evidence type="ECO:0000313" key="2">
    <source>
        <dbReference type="EMBL" id="HIT74247.1"/>
    </source>
</evidence>
<reference evidence="2" key="1">
    <citation type="submission" date="2020-10" db="EMBL/GenBank/DDBJ databases">
        <authorList>
            <person name="Gilroy R."/>
        </authorList>
    </citation>
    <scope>NUCLEOTIDE SEQUENCE</scope>
    <source>
        <strain evidence="2">ChiGjej1B1-24693</strain>
    </source>
</reference>
<gene>
    <name evidence="2" type="ORF">IAA98_01510</name>
</gene>